<dbReference type="STRING" id="1138170.GA0061105_1085"/>
<feature type="domain" description="Glycosyltransferase 2-like" evidence="1">
    <location>
        <begin position="2"/>
        <end position="99"/>
    </location>
</feature>
<dbReference type="InterPro" id="IPR050834">
    <property type="entry name" value="Glycosyltransf_2"/>
</dbReference>
<evidence type="ECO:0000313" key="2">
    <source>
        <dbReference type="EMBL" id="SCB59649.1"/>
    </source>
</evidence>
<dbReference type="Gene3D" id="3.90.550.10">
    <property type="entry name" value="Spore Coat Polysaccharide Biosynthesis Protein SpsA, Chain A"/>
    <property type="match status" value="1"/>
</dbReference>
<accession>A0A1C3Y5F9</accession>
<organism evidence="2 3">
    <name type="scientific">Rhizobium aethiopicum</name>
    <dbReference type="NCBI Taxonomy" id="1138170"/>
    <lineage>
        <taxon>Bacteria</taxon>
        <taxon>Pseudomonadati</taxon>
        <taxon>Pseudomonadota</taxon>
        <taxon>Alphaproteobacteria</taxon>
        <taxon>Hyphomicrobiales</taxon>
        <taxon>Rhizobiaceae</taxon>
        <taxon>Rhizobium/Agrobacterium group</taxon>
        <taxon>Rhizobium</taxon>
    </lineage>
</organism>
<evidence type="ECO:0000259" key="1">
    <source>
        <dbReference type="Pfam" id="PF00535"/>
    </source>
</evidence>
<protein>
    <submittedName>
        <fullName evidence="2">Glycosyltransferase, GT2 family</fullName>
    </submittedName>
</protein>
<dbReference type="SUPFAM" id="SSF53448">
    <property type="entry name" value="Nucleotide-diphospho-sugar transferases"/>
    <property type="match status" value="1"/>
</dbReference>
<reference evidence="2 3" key="1">
    <citation type="submission" date="2016-08" db="EMBL/GenBank/DDBJ databases">
        <authorList>
            <person name="Seilhamer J.J."/>
        </authorList>
    </citation>
    <scope>NUCLEOTIDE SEQUENCE [LARGE SCALE GENOMIC DNA]</scope>
    <source>
        <strain evidence="2 3">HBR26</strain>
    </source>
</reference>
<gene>
    <name evidence="2" type="ORF">GA0061105_1085</name>
</gene>
<dbReference type="Pfam" id="PF00535">
    <property type="entry name" value="Glycos_transf_2"/>
    <property type="match status" value="1"/>
</dbReference>
<dbReference type="GO" id="GO:0016740">
    <property type="term" value="F:transferase activity"/>
    <property type="evidence" value="ECO:0007669"/>
    <property type="project" value="UniProtKB-KW"/>
</dbReference>
<dbReference type="InterPro" id="IPR001173">
    <property type="entry name" value="Glyco_trans_2-like"/>
</dbReference>
<evidence type="ECO:0000313" key="3">
    <source>
        <dbReference type="Proteomes" id="UP000198723"/>
    </source>
</evidence>
<keyword evidence="2" id="KW-0808">Transferase</keyword>
<dbReference type="InterPro" id="IPR029044">
    <property type="entry name" value="Nucleotide-diphossugar_trans"/>
</dbReference>
<proteinExistence type="predicted"/>
<dbReference type="PANTHER" id="PTHR43685:SF11">
    <property type="entry name" value="GLYCOSYLTRANSFERASE TAGX-RELATED"/>
    <property type="match status" value="1"/>
</dbReference>
<dbReference type="PANTHER" id="PTHR43685">
    <property type="entry name" value="GLYCOSYLTRANSFERASE"/>
    <property type="match status" value="1"/>
</dbReference>
<name>A0A1C3Y5F9_9HYPH</name>
<dbReference type="AlphaFoldDB" id="A0A1C3Y5F9"/>
<dbReference type="EMBL" id="FMAJ01000008">
    <property type="protein sequence ID" value="SCB59649.1"/>
    <property type="molecule type" value="Genomic_DNA"/>
</dbReference>
<dbReference type="Proteomes" id="UP000198723">
    <property type="component" value="Unassembled WGS sequence"/>
</dbReference>
<sequence length="219" mass="25081">MEVFVLDGGSTDESLDIIAQWRHRLAGFRSHKDDGQAAAINEGIERGRGKFVCWLNSDDWFLPGSLSRLVSFAEANPTAPMVYGQCLNYLDKIGAFSKVWVEPFNESRLATRCIISQPGTLIRRSAWQLVGGLDPSLTMTMDYDLWWRLHKTVGSPVFLGEVVAVNRVHSETKTTTQRRLHYEEAIETVRRHHGRVPLKWWLAQPYSVWLKSLLRRLQS</sequence>